<dbReference type="Pfam" id="PF02861">
    <property type="entry name" value="Clp_N"/>
    <property type="match status" value="2"/>
</dbReference>
<dbReference type="CDD" id="cd00009">
    <property type="entry name" value="AAA"/>
    <property type="match status" value="1"/>
</dbReference>
<name>A0A316W1P7_9BASI</name>
<dbReference type="PROSITE" id="PS00871">
    <property type="entry name" value="CLPAB_2"/>
    <property type="match status" value="1"/>
</dbReference>
<evidence type="ECO:0000256" key="3">
    <source>
        <dbReference type="ARBA" id="ARBA00022741"/>
    </source>
</evidence>
<dbReference type="InterPro" id="IPR001270">
    <property type="entry name" value="ClpA/B"/>
</dbReference>
<dbReference type="SMART" id="SM00382">
    <property type="entry name" value="AAA"/>
    <property type="match status" value="2"/>
</dbReference>
<dbReference type="Pfam" id="PF10431">
    <property type="entry name" value="ClpB_D2-small"/>
    <property type="match status" value="1"/>
</dbReference>
<evidence type="ECO:0000259" key="9">
    <source>
        <dbReference type="PROSITE" id="PS51903"/>
    </source>
</evidence>
<dbReference type="PANTHER" id="PTHR11638:SF18">
    <property type="entry name" value="HEAT SHOCK PROTEIN 104"/>
    <property type="match status" value="1"/>
</dbReference>
<dbReference type="Pfam" id="PF17871">
    <property type="entry name" value="AAA_lid_9"/>
    <property type="match status" value="1"/>
</dbReference>
<dbReference type="GO" id="GO:0070370">
    <property type="term" value="P:cellular heat acclimation"/>
    <property type="evidence" value="ECO:0007669"/>
    <property type="project" value="TreeGrafter"/>
</dbReference>
<dbReference type="InterPro" id="IPR028299">
    <property type="entry name" value="ClpA/B_CS2"/>
</dbReference>
<feature type="coiled-coil region" evidence="7">
    <location>
        <begin position="439"/>
        <end position="553"/>
    </location>
</feature>
<dbReference type="GO" id="GO:0016887">
    <property type="term" value="F:ATP hydrolysis activity"/>
    <property type="evidence" value="ECO:0007669"/>
    <property type="project" value="InterPro"/>
</dbReference>
<keyword evidence="3" id="KW-0547">Nucleotide-binding</keyword>
<dbReference type="PROSITE" id="PS51903">
    <property type="entry name" value="CLP_R"/>
    <property type="match status" value="1"/>
</dbReference>
<dbReference type="InParanoid" id="A0A316W1P7"/>
<dbReference type="GeneID" id="37037359"/>
<dbReference type="RefSeq" id="XP_025370977.1">
    <property type="nucleotide sequence ID" value="XM_025515489.1"/>
</dbReference>
<feature type="region of interest" description="Disordered" evidence="8">
    <location>
        <begin position="46"/>
        <end position="66"/>
    </location>
</feature>
<dbReference type="FunFam" id="3.40.50.300:FF:000120">
    <property type="entry name" value="ATP-dependent chaperone ClpB"/>
    <property type="match status" value="1"/>
</dbReference>
<dbReference type="PANTHER" id="PTHR11638">
    <property type="entry name" value="ATP-DEPENDENT CLP PROTEASE"/>
    <property type="match status" value="1"/>
</dbReference>
<dbReference type="InterPro" id="IPR050130">
    <property type="entry name" value="ClpA_ClpB"/>
</dbReference>
<dbReference type="STRING" id="1522189.A0A316W1P7"/>
<comment type="similarity">
    <text evidence="1">Belongs to the ClpA/ClpB family.</text>
</comment>
<dbReference type="InterPro" id="IPR036628">
    <property type="entry name" value="Clp_N_dom_sf"/>
</dbReference>
<dbReference type="InterPro" id="IPR027417">
    <property type="entry name" value="P-loop_NTPase"/>
</dbReference>
<keyword evidence="10" id="KW-0378">Hydrolase</keyword>
<dbReference type="Gene3D" id="1.10.1780.10">
    <property type="entry name" value="Clp, N-terminal domain"/>
    <property type="match status" value="1"/>
</dbReference>
<evidence type="ECO:0000256" key="6">
    <source>
        <dbReference type="PROSITE-ProRule" id="PRU01251"/>
    </source>
</evidence>
<dbReference type="AlphaFoldDB" id="A0A316W1P7"/>
<sequence>MEFTDRAQAAVGAALQLAKDFAHPQVRPEHLALAFLNDDARGTSAGALNTFEPSRPSTPSSNKPNASESLFRSVLGKAGVDASRFEFSLRNALKKIASQNPAPDEVGLAGSTSRILKEADHLKTQQHDSFIAADHILLALLTDSSTVKLLKEAGLANENLLKTAITQSRGQRRVDSRAADDGLADAVSKYCVDLTALASEGKLDPVIGRDEAIRRVIRILSQRRKANAVLVGPPGTGKTAICEGLAQRVIDNDVPPQLQTKVLSLDLAALVAGASYKGQFEERWKALLTELEKMADNGKAPILFIDEVHLLVAGGGNGSTDGGNLLKPSLARGKLRVVAATTPSEYRTTIEKDGALDRRFQMVNVDEPNEEETIAIMRGLRERYENHHGLRILDSALVAAAKLARRYLSGRKCPDSAIDLLDEACAEVRVSRETLPPEIDSLQREVVRLEVAIHALEREKDDASKEALEHTRKQLAVIKETLAPKMAAYEAEKEQAERLSNARRRLEELRQKAEKAQRMMDVATASDLTYGAIPDLEARIAELEAEEKRKAERGESDKGTVGPEQIAATVARWTGIPVASMLESERDKVLQLPKLLKKEVIGQPEATNAIAKAIQLQRAGLANPNSPPSFLFCGPSGAGKTLCAKTLAKILFGTSDALIRIDASEYSERHSISRLLGAPPGYVGYEQGGALEAVRRKPYSVILVDELEKAAREFHMTFLQALDDGRLTDGQGRVIDLRNSIIIFTSNLGSAFISDNETTLDNGKIAPATRQLVEGAIAAALPPELRNRFSATVLFRPLSRKDVRNIIDLRIEEVHARIRSNGKQIRLVLSEEAKDVLAKLGYNPQMGARPLTRVITNEILSPLSVLMLRGAVLDKEEVRVDADVAKDRLVVRANHEANEMEVDDEEDGESYLMAEEVD</sequence>
<keyword evidence="7" id="KW-0175">Coiled coil</keyword>
<dbReference type="SUPFAM" id="SSF52540">
    <property type="entry name" value="P-loop containing nucleoside triphosphate hydrolases"/>
    <property type="match status" value="2"/>
</dbReference>
<keyword evidence="4" id="KW-0067">ATP-binding</keyword>
<protein>
    <submittedName>
        <fullName evidence="10">P-loop containing nucleoside triphosphate hydrolase protein</fullName>
    </submittedName>
</protein>
<keyword evidence="2 6" id="KW-0677">Repeat</keyword>
<dbReference type="Gene3D" id="1.10.8.60">
    <property type="match status" value="1"/>
</dbReference>
<gene>
    <name evidence="10" type="ORF">IE81DRAFT_336898</name>
</gene>
<dbReference type="FunFam" id="3.40.50.300:FF:000025">
    <property type="entry name" value="ATP-dependent Clp protease subunit"/>
    <property type="match status" value="1"/>
</dbReference>
<evidence type="ECO:0000256" key="8">
    <source>
        <dbReference type="SAM" id="MobiDB-lite"/>
    </source>
</evidence>
<dbReference type="EMBL" id="KZ819366">
    <property type="protein sequence ID" value="PWN43817.1"/>
    <property type="molecule type" value="Genomic_DNA"/>
</dbReference>
<evidence type="ECO:0000256" key="2">
    <source>
        <dbReference type="ARBA" id="ARBA00022737"/>
    </source>
</evidence>
<evidence type="ECO:0000256" key="5">
    <source>
        <dbReference type="ARBA" id="ARBA00023186"/>
    </source>
</evidence>
<accession>A0A316W1P7</accession>
<dbReference type="SUPFAM" id="SSF81923">
    <property type="entry name" value="Double Clp-N motif"/>
    <property type="match status" value="1"/>
</dbReference>
<dbReference type="InterPro" id="IPR041546">
    <property type="entry name" value="ClpA/ClpB_AAA_lid"/>
</dbReference>
<dbReference type="FunCoup" id="A0A316W1P7">
    <property type="interactions" value="283"/>
</dbReference>
<organism evidence="10 11">
    <name type="scientific">Ceraceosorus guamensis</name>
    <dbReference type="NCBI Taxonomy" id="1522189"/>
    <lineage>
        <taxon>Eukaryota</taxon>
        <taxon>Fungi</taxon>
        <taxon>Dikarya</taxon>
        <taxon>Basidiomycota</taxon>
        <taxon>Ustilaginomycotina</taxon>
        <taxon>Exobasidiomycetes</taxon>
        <taxon>Ceraceosorales</taxon>
        <taxon>Ceraceosoraceae</taxon>
        <taxon>Ceraceosorus</taxon>
    </lineage>
</organism>
<dbReference type="GO" id="GO:0005524">
    <property type="term" value="F:ATP binding"/>
    <property type="evidence" value="ECO:0007669"/>
    <property type="project" value="UniProtKB-KW"/>
</dbReference>
<dbReference type="GO" id="GO:0005829">
    <property type="term" value="C:cytosol"/>
    <property type="evidence" value="ECO:0007669"/>
    <property type="project" value="TreeGrafter"/>
</dbReference>
<dbReference type="GO" id="GO:0042026">
    <property type="term" value="P:protein refolding"/>
    <property type="evidence" value="ECO:0007669"/>
    <property type="project" value="TreeGrafter"/>
</dbReference>
<evidence type="ECO:0000256" key="4">
    <source>
        <dbReference type="ARBA" id="ARBA00022840"/>
    </source>
</evidence>
<feature type="compositionally biased region" description="Polar residues" evidence="8">
    <location>
        <begin position="51"/>
        <end position="66"/>
    </location>
</feature>
<evidence type="ECO:0000256" key="1">
    <source>
        <dbReference type="ARBA" id="ARBA00008675"/>
    </source>
</evidence>
<dbReference type="Pfam" id="PF00004">
    <property type="entry name" value="AAA"/>
    <property type="match status" value="1"/>
</dbReference>
<dbReference type="GO" id="GO:0043335">
    <property type="term" value="P:protein unfolding"/>
    <property type="evidence" value="ECO:0007669"/>
    <property type="project" value="TreeGrafter"/>
</dbReference>
<proteinExistence type="inferred from homology"/>
<dbReference type="GO" id="GO:0051087">
    <property type="term" value="F:protein-folding chaperone binding"/>
    <property type="evidence" value="ECO:0007669"/>
    <property type="project" value="TreeGrafter"/>
</dbReference>
<evidence type="ECO:0000256" key="7">
    <source>
        <dbReference type="SAM" id="Coils"/>
    </source>
</evidence>
<keyword evidence="11" id="KW-1185">Reference proteome</keyword>
<feature type="domain" description="Clp R" evidence="9">
    <location>
        <begin position="1"/>
        <end position="171"/>
    </location>
</feature>
<dbReference type="InterPro" id="IPR003593">
    <property type="entry name" value="AAA+_ATPase"/>
</dbReference>
<dbReference type="InterPro" id="IPR004176">
    <property type="entry name" value="Clp_R_N"/>
</dbReference>
<dbReference type="InterPro" id="IPR003959">
    <property type="entry name" value="ATPase_AAA_core"/>
</dbReference>
<dbReference type="OrthoDB" id="47330at2759"/>
<dbReference type="Proteomes" id="UP000245783">
    <property type="component" value="Unassembled WGS sequence"/>
</dbReference>
<evidence type="ECO:0000313" key="11">
    <source>
        <dbReference type="Proteomes" id="UP000245783"/>
    </source>
</evidence>
<reference evidence="10 11" key="1">
    <citation type="journal article" date="2018" name="Mol. Biol. Evol.">
        <title>Broad Genomic Sampling Reveals a Smut Pathogenic Ancestry of the Fungal Clade Ustilaginomycotina.</title>
        <authorList>
            <person name="Kijpornyongpan T."/>
            <person name="Mondo S.J."/>
            <person name="Barry K."/>
            <person name="Sandor L."/>
            <person name="Lee J."/>
            <person name="Lipzen A."/>
            <person name="Pangilinan J."/>
            <person name="LaButti K."/>
            <person name="Hainaut M."/>
            <person name="Henrissat B."/>
            <person name="Grigoriev I.V."/>
            <person name="Spatafora J.W."/>
            <person name="Aime M.C."/>
        </authorList>
    </citation>
    <scope>NUCLEOTIDE SEQUENCE [LARGE SCALE GENOMIC DNA]</scope>
    <source>
        <strain evidence="10 11">MCA 4658</strain>
    </source>
</reference>
<dbReference type="CDD" id="cd19499">
    <property type="entry name" value="RecA-like_ClpB_Hsp104-like"/>
    <property type="match status" value="1"/>
</dbReference>
<dbReference type="Gene3D" id="3.40.50.300">
    <property type="entry name" value="P-loop containing nucleotide triphosphate hydrolases"/>
    <property type="match status" value="3"/>
</dbReference>
<dbReference type="SMART" id="SM01086">
    <property type="entry name" value="ClpB_D2-small"/>
    <property type="match status" value="1"/>
</dbReference>
<dbReference type="Pfam" id="PF07724">
    <property type="entry name" value="AAA_2"/>
    <property type="match status" value="1"/>
</dbReference>
<dbReference type="PRINTS" id="PR00300">
    <property type="entry name" value="CLPPROTEASEA"/>
</dbReference>
<evidence type="ECO:0000313" key="10">
    <source>
        <dbReference type="EMBL" id="PWN43817.1"/>
    </source>
</evidence>
<dbReference type="InterPro" id="IPR019489">
    <property type="entry name" value="Clp_ATPase_C"/>
</dbReference>
<dbReference type="GO" id="GO:0051082">
    <property type="term" value="F:unfolded protein binding"/>
    <property type="evidence" value="ECO:0007669"/>
    <property type="project" value="TreeGrafter"/>
</dbReference>
<keyword evidence="5" id="KW-0143">Chaperone</keyword>